<dbReference type="PANTHER" id="PTHR12049">
    <property type="entry name" value="PROTEIN ARGININE METHYLTRANSFERASE NDUFAF7, MITOCHONDRIAL"/>
    <property type="match status" value="1"/>
</dbReference>
<dbReference type="InterPro" id="IPR029063">
    <property type="entry name" value="SAM-dependent_MTases_sf"/>
</dbReference>
<dbReference type="SUPFAM" id="SSF53335">
    <property type="entry name" value="S-adenosyl-L-methionine-dependent methyltransferases"/>
    <property type="match status" value="1"/>
</dbReference>
<protein>
    <recommendedName>
        <fullName evidence="5">ATP synthase subunit beta</fullName>
    </recommendedName>
</protein>
<evidence type="ECO:0000313" key="4">
    <source>
        <dbReference type="Proteomes" id="UP001055153"/>
    </source>
</evidence>
<dbReference type="PANTHER" id="PTHR12049:SF7">
    <property type="entry name" value="PROTEIN ARGININE METHYLTRANSFERASE NDUFAF7, MITOCHONDRIAL"/>
    <property type="match status" value="1"/>
</dbReference>
<proteinExistence type="predicted"/>
<dbReference type="InterPro" id="IPR003788">
    <property type="entry name" value="NDUFAF7"/>
</dbReference>
<evidence type="ECO:0000256" key="2">
    <source>
        <dbReference type="ARBA" id="ARBA00022679"/>
    </source>
</evidence>
<keyword evidence="2" id="KW-0808">Transferase</keyword>
<gene>
    <name evidence="3" type="ORF">GMJLKIPL_6581</name>
</gene>
<keyword evidence="1" id="KW-0489">Methyltransferase</keyword>
<reference evidence="3" key="2">
    <citation type="submission" date="2021-08" db="EMBL/GenBank/DDBJ databases">
        <authorList>
            <person name="Tani A."/>
            <person name="Ola A."/>
            <person name="Ogura Y."/>
            <person name="Katsura K."/>
            <person name="Hayashi T."/>
        </authorList>
    </citation>
    <scope>NUCLEOTIDE SEQUENCE</scope>
    <source>
        <strain evidence="3">DSM 17168</strain>
    </source>
</reference>
<dbReference type="InterPro" id="IPR038375">
    <property type="entry name" value="NDUFAF7_sf"/>
</dbReference>
<sequence length="365" mass="38511">MSALLAELRETIAQTGPIPLDRYMALCLGHPVHGYYRTRDPLGRAGDFTTAPEISQIFGELLGLWAAEVWHAMGRPVPCRVVELGPGRGTLMADALRAIRAALPAFAEAIDLHLVETSPVLRRAQAARLGGTGVPATWHEETGTVPDGPVLILANEFFDALPVRQFERRPEGWCERRVGLAPDGMRLVLGLDPEPTPGLPAQAEPGAILTLPSAALAEMRRLAGRLARSGGALLCVDYGEVQLGLTDTLQAVRAHRFADPLAAPGETDLTTQVDFGALARAAVEAGARLHGPVTQAAFLGTLGLAQRAERLAARARPEQAEAVTGAAARLVDSSRTGMGRLFKVLGVSGPDLARLPALPSSTLSG</sequence>
<dbReference type="Proteomes" id="UP001055153">
    <property type="component" value="Unassembled WGS sequence"/>
</dbReference>
<keyword evidence="4" id="KW-1185">Reference proteome</keyword>
<evidence type="ECO:0008006" key="5">
    <source>
        <dbReference type="Google" id="ProtNLM"/>
    </source>
</evidence>
<dbReference type="Gene3D" id="3.40.50.12710">
    <property type="match status" value="1"/>
</dbReference>
<dbReference type="RefSeq" id="WP_238242051.1">
    <property type="nucleotide sequence ID" value="NZ_BPQQ01000142.1"/>
</dbReference>
<comment type="caution">
    <text evidence="3">The sequence shown here is derived from an EMBL/GenBank/DDBJ whole genome shotgun (WGS) entry which is preliminary data.</text>
</comment>
<dbReference type="Pfam" id="PF02636">
    <property type="entry name" value="Methyltransf_28"/>
    <property type="match status" value="1"/>
</dbReference>
<accession>A0ABQ4SNE9</accession>
<name>A0ABQ4SNE9_9HYPH</name>
<evidence type="ECO:0000313" key="3">
    <source>
        <dbReference type="EMBL" id="GJE04617.1"/>
    </source>
</evidence>
<organism evidence="3 4">
    <name type="scientific">Methylobacterium isbiliense</name>
    <dbReference type="NCBI Taxonomy" id="315478"/>
    <lineage>
        <taxon>Bacteria</taxon>
        <taxon>Pseudomonadati</taxon>
        <taxon>Pseudomonadota</taxon>
        <taxon>Alphaproteobacteria</taxon>
        <taxon>Hyphomicrobiales</taxon>
        <taxon>Methylobacteriaceae</taxon>
        <taxon>Methylobacterium</taxon>
    </lineage>
</organism>
<dbReference type="EMBL" id="BPQQ01000142">
    <property type="protein sequence ID" value="GJE04617.1"/>
    <property type="molecule type" value="Genomic_DNA"/>
</dbReference>
<reference evidence="3" key="1">
    <citation type="journal article" date="2021" name="Front. Microbiol.">
        <title>Comprehensive Comparative Genomics and Phenotyping of Methylobacterium Species.</title>
        <authorList>
            <person name="Alessa O."/>
            <person name="Ogura Y."/>
            <person name="Fujitani Y."/>
            <person name="Takami H."/>
            <person name="Hayashi T."/>
            <person name="Sahin N."/>
            <person name="Tani A."/>
        </authorList>
    </citation>
    <scope>NUCLEOTIDE SEQUENCE</scope>
    <source>
        <strain evidence="3">DSM 17168</strain>
    </source>
</reference>
<evidence type="ECO:0000256" key="1">
    <source>
        <dbReference type="ARBA" id="ARBA00022603"/>
    </source>
</evidence>